<dbReference type="Proteomes" id="UP000010408">
    <property type="component" value="Unassembled WGS sequence"/>
</dbReference>
<dbReference type="AlphaFoldDB" id="L1NGK6"/>
<comment type="caution">
    <text evidence="1">The sequence shown here is derived from an EMBL/GenBank/DDBJ whole genome shotgun (WGS) entry which is preliminary data.</text>
</comment>
<accession>L1NGK6</accession>
<gene>
    <name evidence="1" type="ORF">HMPREF9134_00476</name>
</gene>
<sequence>MRKRHKQEKIPSVRDAARSFAEAIIAERKAFKRMYWVLRWATKK</sequence>
<protein>
    <submittedName>
        <fullName evidence="1">Uncharacterized protein</fullName>
    </submittedName>
</protein>
<name>L1NGK6_9PORP</name>
<dbReference type="HOGENOM" id="CLU_3219978_0_0_10"/>
<dbReference type="RefSeq" id="WP_005468649.1">
    <property type="nucleotide sequence ID" value="NZ_KB291043.1"/>
</dbReference>
<proteinExistence type="predicted"/>
<evidence type="ECO:0000313" key="2">
    <source>
        <dbReference type="Proteomes" id="UP000010408"/>
    </source>
</evidence>
<dbReference type="STRING" id="1127696.HMPREF9134_00476"/>
<dbReference type="EMBL" id="AMEQ01000017">
    <property type="protein sequence ID" value="EKY02400.1"/>
    <property type="molecule type" value="Genomic_DNA"/>
</dbReference>
<organism evidence="1 2">
    <name type="scientific">Porphyromonas catoniae F0037</name>
    <dbReference type="NCBI Taxonomy" id="1127696"/>
    <lineage>
        <taxon>Bacteria</taxon>
        <taxon>Pseudomonadati</taxon>
        <taxon>Bacteroidota</taxon>
        <taxon>Bacteroidia</taxon>
        <taxon>Bacteroidales</taxon>
        <taxon>Porphyromonadaceae</taxon>
        <taxon>Porphyromonas</taxon>
    </lineage>
</organism>
<dbReference type="PATRIC" id="fig|1127696.3.peg.418"/>
<evidence type="ECO:0000313" key="1">
    <source>
        <dbReference type="EMBL" id="EKY02400.1"/>
    </source>
</evidence>
<reference evidence="1 2" key="1">
    <citation type="submission" date="2012-05" db="EMBL/GenBank/DDBJ databases">
        <authorList>
            <person name="Weinstock G."/>
            <person name="Sodergren E."/>
            <person name="Lobos E.A."/>
            <person name="Fulton L."/>
            <person name="Fulton R."/>
            <person name="Courtney L."/>
            <person name="Fronick C."/>
            <person name="O'Laughlin M."/>
            <person name="Godfrey J."/>
            <person name="Wilson R.M."/>
            <person name="Miner T."/>
            <person name="Farmer C."/>
            <person name="Delehaunty K."/>
            <person name="Cordes M."/>
            <person name="Minx P."/>
            <person name="Tomlinson C."/>
            <person name="Chen J."/>
            <person name="Wollam A."/>
            <person name="Pepin K.H."/>
            <person name="Bhonagiri V."/>
            <person name="Zhang X."/>
            <person name="Suruliraj S."/>
            <person name="Warren W."/>
            <person name="Mitreva M."/>
            <person name="Mardis E.R."/>
            <person name="Wilson R.K."/>
        </authorList>
    </citation>
    <scope>NUCLEOTIDE SEQUENCE [LARGE SCALE GENOMIC DNA]</scope>
    <source>
        <strain evidence="1 2">F0037</strain>
    </source>
</reference>